<protein>
    <submittedName>
        <fullName evidence="1">(California timema) hypothetical protein</fullName>
    </submittedName>
</protein>
<reference evidence="1" key="1">
    <citation type="submission" date="2020-11" db="EMBL/GenBank/DDBJ databases">
        <authorList>
            <person name="Tran Van P."/>
        </authorList>
    </citation>
    <scope>NUCLEOTIDE SEQUENCE</scope>
</reference>
<sequence>MDVSNHGSVDLSLGFLPSVTGLYGFKKTHQRVYYAENIKLVWLAMLTSSEGVRMVVTCGKKQDFVLHTQRSSRLCALNSVRTVLRHISLTPVKI</sequence>
<dbReference type="AlphaFoldDB" id="A0A7R9JKQ5"/>
<name>A0A7R9JKQ5_TIMCA</name>
<evidence type="ECO:0000313" key="1">
    <source>
        <dbReference type="EMBL" id="CAD7581064.1"/>
    </source>
</evidence>
<gene>
    <name evidence="1" type="ORF">TCMB3V08_LOCUS13597</name>
</gene>
<dbReference type="EMBL" id="OE209047">
    <property type="protein sequence ID" value="CAD7581064.1"/>
    <property type="molecule type" value="Genomic_DNA"/>
</dbReference>
<organism evidence="1">
    <name type="scientific">Timema californicum</name>
    <name type="common">California timema</name>
    <name type="synonym">Walking stick</name>
    <dbReference type="NCBI Taxonomy" id="61474"/>
    <lineage>
        <taxon>Eukaryota</taxon>
        <taxon>Metazoa</taxon>
        <taxon>Ecdysozoa</taxon>
        <taxon>Arthropoda</taxon>
        <taxon>Hexapoda</taxon>
        <taxon>Insecta</taxon>
        <taxon>Pterygota</taxon>
        <taxon>Neoptera</taxon>
        <taxon>Polyneoptera</taxon>
        <taxon>Phasmatodea</taxon>
        <taxon>Timematodea</taxon>
        <taxon>Timematoidea</taxon>
        <taxon>Timematidae</taxon>
        <taxon>Timema</taxon>
    </lineage>
</organism>
<proteinExistence type="predicted"/>
<accession>A0A7R9JKQ5</accession>